<name>A0AA86W1H1_9FABA</name>
<keyword evidence="3" id="KW-1185">Reference proteome</keyword>
<dbReference type="PANTHER" id="PTHR36374">
    <property type="entry name" value="OS01G0969000 PROTEIN"/>
    <property type="match status" value="1"/>
</dbReference>
<evidence type="ECO:0000313" key="2">
    <source>
        <dbReference type="EMBL" id="CAJ1976658.1"/>
    </source>
</evidence>
<organism evidence="2 3">
    <name type="scientific">Sphenostylis stenocarpa</name>
    <dbReference type="NCBI Taxonomy" id="92480"/>
    <lineage>
        <taxon>Eukaryota</taxon>
        <taxon>Viridiplantae</taxon>
        <taxon>Streptophyta</taxon>
        <taxon>Embryophyta</taxon>
        <taxon>Tracheophyta</taxon>
        <taxon>Spermatophyta</taxon>
        <taxon>Magnoliopsida</taxon>
        <taxon>eudicotyledons</taxon>
        <taxon>Gunneridae</taxon>
        <taxon>Pentapetalae</taxon>
        <taxon>rosids</taxon>
        <taxon>fabids</taxon>
        <taxon>Fabales</taxon>
        <taxon>Fabaceae</taxon>
        <taxon>Papilionoideae</taxon>
        <taxon>50 kb inversion clade</taxon>
        <taxon>NPAAA clade</taxon>
        <taxon>indigoferoid/millettioid clade</taxon>
        <taxon>Phaseoleae</taxon>
        <taxon>Sphenostylis</taxon>
    </lineage>
</organism>
<evidence type="ECO:0000313" key="3">
    <source>
        <dbReference type="Proteomes" id="UP001189624"/>
    </source>
</evidence>
<dbReference type="Gramene" id="rna-AYBTSS11_LOCUS28796">
    <property type="protein sequence ID" value="CAJ1976658.1"/>
    <property type="gene ID" value="gene-AYBTSS11_LOCUS28796"/>
</dbReference>
<protein>
    <submittedName>
        <fullName evidence="2">Uncharacterized protein</fullName>
    </submittedName>
</protein>
<dbReference type="PANTHER" id="PTHR36374:SF1">
    <property type="entry name" value="OS01G0969000 PROTEIN"/>
    <property type="match status" value="1"/>
</dbReference>
<feature type="compositionally biased region" description="Low complexity" evidence="1">
    <location>
        <begin position="30"/>
        <end position="49"/>
    </location>
</feature>
<dbReference type="AlphaFoldDB" id="A0AA86W1H1"/>
<accession>A0AA86W1H1</accession>
<proteinExistence type="predicted"/>
<dbReference type="Proteomes" id="UP001189624">
    <property type="component" value="Chromosome 10"/>
</dbReference>
<reference evidence="2" key="1">
    <citation type="submission" date="2023-10" db="EMBL/GenBank/DDBJ databases">
        <authorList>
            <person name="Domelevo Entfellner J.-B."/>
        </authorList>
    </citation>
    <scope>NUCLEOTIDE SEQUENCE</scope>
</reference>
<feature type="region of interest" description="Disordered" evidence="1">
    <location>
        <begin position="30"/>
        <end position="57"/>
    </location>
</feature>
<gene>
    <name evidence="2" type="ORF">AYBTSS11_LOCUS28796</name>
</gene>
<sequence length="121" mass="13529">MSSNVEEEPPKQSPPNLLSLFPKIQFQFPFLPHLSPPQSQSQPRQSNPQDEGPNLKRNVVRFPKTQAAVVSSTPLQTELDADHSPAVKTTNPLLLWQLVVKLMMEIPSVVPQTSNWILPEA</sequence>
<evidence type="ECO:0000256" key="1">
    <source>
        <dbReference type="SAM" id="MobiDB-lite"/>
    </source>
</evidence>
<dbReference type="GO" id="GO:0009507">
    <property type="term" value="C:chloroplast"/>
    <property type="evidence" value="ECO:0007669"/>
    <property type="project" value="TreeGrafter"/>
</dbReference>
<dbReference type="EMBL" id="OY731407">
    <property type="protein sequence ID" value="CAJ1976658.1"/>
    <property type="molecule type" value="Genomic_DNA"/>
</dbReference>